<feature type="transmembrane region" description="Helical" evidence="12">
    <location>
        <begin position="480"/>
        <end position="499"/>
    </location>
</feature>
<evidence type="ECO:0000256" key="8">
    <source>
        <dbReference type="ARBA" id="ARBA00023065"/>
    </source>
</evidence>
<feature type="transmembrane region" description="Helical" evidence="12">
    <location>
        <begin position="44"/>
        <end position="66"/>
    </location>
</feature>
<feature type="transmembrane region" description="Helical" evidence="12">
    <location>
        <begin position="232"/>
        <end position="250"/>
    </location>
</feature>
<feature type="transmembrane region" description="Helical" evidence="12">
    <location>
        <begin position="271"/>
        <end position="296"/>
    </location>
</feature>
<dbReference type="PROSITE" id="PS50283">
    <property type="entry name" value="NA_SOLUT_SYMP_3"/>
    <property type="match status" value="1"/>
</dbReference>
<reference evidence="13 14" key="1">
    <citation type="submission" date="2023-07" db="EMBL/GenBank/DDBJ databases">
        <authorList>
            <person name="Lian W.-H."/>
        </authorList>
    </citation>
    <scope>NUCLEOTIDE SEQUENCE [LARGE SCALE GENOMIC DNA]</scope>
    <source>
        <strain evidence="13 14">SYSU DXS3180</strain>
    </source>
</reference>
<dbReference type="CDD" id="cd10326">
    <property type="entry name" value="SLC5sbd_NIS-like"/>
    <property type="match status" value="1"/>
</dbReference>
<evidence type="ECO:0000256" key="1">
    <source>
        <dbReference type="ARBA" id="ARBA00004651"/>
    </source>
</evidence>
<keyword evidence="5 12" id="KW-0812">Transmembrane</keyword>
<evidence type="ECO:0000256" key="4">
    <source>
        <dbReference type="ARBA" id="ARBA00022475"/>
    </source>
</evidence>
<feature type="transmembrane region" description="Helical" evidence="12">
    <location>
        <begin position="152"/>
        <end position="170"/>
    </location>
</feature>
<evidence type="ECO:0000256" key="3">
    <source>
        <dbReference type="ARBA" id="ARBA00022448"/>
    </source>
</evidence>
<protein>
    <submittedName>
        <fullName evidence="13">Sodium:solute symporter</fullName>
    </submittedName>
</protein>
<evidence type="ECO:0000313" key="13">
    <source>
        <dbReference type="EMBL" id="MEX6687622.1"/>
    </source>
</evidence>
<keyword evidence="7" id="KW-0915">Sodium</keyword>
<evidence type="ECO:0000313" key="14">
    <source>
        <dbReference type="Proteomes" id="UP001560573"/>
    </source>
</evidence>
<dbReference type="RefSeq" id="WP_369329027.1">
    <property type="nucleotide sequence ID" value="NZ_JAULBC010000002.1"/>
</dbReference>
<dbReference type="Pfam" id="PF00474">
    <property type="entry name" value="SSF"/>
    <property type="match status" value="1"/>
</dbReference>
<dbReference type="InterPro" id="IPR038377">
    <property type="entry name" value="Na/Glc_symporter_sf"/>
</dbReference>
<name>A0ABV3ZCM6_9BACT</name>
<evidence type="ECO:0000256" key="6">
    <source>
        <dbReference type="ARBA" id="ARBA00022989"/>
    </source>
</evidence>
<dbReference type="PANTHER" id="PTHR42985">
    <property type="entry name" value="SODIUM-COUPLED MONOCARBOXYLATE TRANSPORTER"/>
    <property type="match status" value="1"/>
</dbReference>
<evidence type="ECO:0000256" key="5">
    <source>
        <dbReference type="ARBA" id="ARBA00022692"/>
    </source>
</evidence>
<feature type="transmembrane region" description="Helical" evidence="12">
    <location>
        <begin position="371"/>
        <end position="390"/>
    </location>
</feature>
<evidence type="ECO:0000256" key="2">
    <source>
        <dbReference type="ARBA" id="ARBA00006434"/>
    </source>
</evidence>
<feature type="transmembrane region" description="Helical" evidence="12">
    <location>
        <begin position="396"/>
        <end position="418"/>
    </location>
</feature>
<feature type="transmembrane region" description="Helical" evidence="12">
    <location>
        <begin position="72"/>
        <end position="98"/>
    </location>
</feature>
<dbReference type="InterPro" id="IPR051163">
    <property type="entry name" value="Sodium:Solute_Symporter_SSF"/>
</dbReference>
<dbReference type="Gene3D" id="1.20.1730.10">
    <property type="entry name" value="Sodium/glucose cotransporter"/>
    <property type="match status" value="1"/>
</dbReference>
<proteinExistence type="inferred from homology"/>
<comment type="subcellular location">
    <subcellularLocation>
        <location evidence="1">Cell membrane</location>
        <topology evidence="1">Multi-pass membrane protein</topology>
    </subcellularLocation>
</comment>
<comment type="caution">
    <text evidence="13">The sequence shown here is derived from an EMBL/GenBank/DDBJ whole genome shotgun (WGS) entry which is preliminary data.</text>
</comment>
<keyword evidence="10" id="KW-0739">Sodium transport</keyword>
<feature type="transmembrane region" description="Helical" evidence="12">
    <location>
        <begin position="6"/>
        <end position="23"/>
    </location>
</feature>
<keyword evidence="3" id="KW-0813">Transport</keyword>
<feature type="transmembrane region" description="Helical" evidence="12">
    <location>
        <begin position="119"/>
        <end position="146"/>
    </location>
</feature>
<organism evidence="13 14">
    <name type="scientific">Danxiaibacter flavus</name>
    <dbReference type="NCBI Taxonomy" id="3049108"/>
    <lineage>
        <taxon>Bacteria</taxon>
        <taxon>Pseudomonadati</taxon>
        <taxon>Bacteroidota</taxon>
        <taxon>Chitinophagia</taxon>
        <taxon>Chitinophagales</taxon>
        <taxon>Chitinophagaceae</taxon>
        <taxon>Danxiaibacter</taxon>
    </lineage>
</organism>
<evidence type="ECO:0000256" key="9">
    <source>
        <dbReference type="ARBA" id="ARBA00023136"/>
    </source>
</evidence>
<keyword evidence="6 12" id="KW-1133">Transmembrane helix</keyword>
<keyword evidence="9 12" id="KW-0472">Membrane</keyword>
<sequence length="504" mass="56563">MSATLLLTFVVLYFLILLGVAWYTSRNSNNESFFIGNRNSNWMLVAFGMIGTSLSGVTFVSVPGTVGPAGFTYFQVVIGYFIGYFIVAYVLLPLYYRLNLTSIYTYLHDRFGMTSYKTGALFFIISRILGATARLYLVINVLQIFILDDLHVPFSVTAFIILAMILLYTFEGGVKTIVFTDTLQTTFMLLGLVVCVIYIMNNMHFSFSESMHALSEKQFTRMINSTPNSAGFWMKQVIGGAFITIGMTGLDQEMMQKNISVKNLKDSQKNMITFSFILVLVNFLFLLLGGLLYLFAEKNGIGVKGDDLFPTIALNHVPGAISIIFIIALISALFPSADGALTALTSCFCIDIIGLKRRTDWNEQQKKRVRLTVHVTFAIIFFLLILMFKAIDNKSIIDIILKVAGFTYGPLLGLFFFGILSKRKIDDSKAIWICLLAPLLILGIDFINNIEWYSKQLKLDESTINSISSFSQSIFGKFKIGYELLIYNGLLTYAGLFLISKKEQ</sequence>
<evidence type="ECO:0000256" key="11">
    <source>
        <dbReference type="RuleBase" id="RU362091"/>
    </source>
</evidence>
<feature type="transmembrane region" description="Helical" evidence="12">
    <location>
        <begin position="430"/>
        <end position="450"/>
    </location>
</feature>
<accession>A0ABV3ZCM6</accession>
<evidence type="ECO:0000256" key="7">
    <source>
        <dbReference type="ARBA" id="ARBA00023053"/>
    </source>
</evidence>
<keyword evidence="8" id="KW-0406">Ion transport</keyword>
<gene>
    <name evidence="13" type="ORF">QTN47_08975</name>
</gene>
<feature type="transmembrane region" description="Helical" evidence="12">
    <location>
        <begin position="316"/>
        <end position="334"/>
    </location>
</feature>
<dbReference type="PANTHER" id="PTHR42985:SF47">
    <property type="entry name" value="INTEGRAL MEMBRANE TRANSPORT PROTEIN"/>
    <property type="match status" value="1"/>
</dbReference>
<feature type="transmembrane region" description="Helical" evidence="12">
    <location>
        <begin position="182"/>
        <end position="200"/>
    </location>
</feature>
<keyword evidence="14" id="KW-1185">Reference proteome</keyword>
<dbReference type="EMBL" id="JAULBC010000002">
    <property type="protein sequence ID" value="MEX6687622.1"/>
    <property type="molecule type" value="Genomic_DNA"/>
</dbReference>
<comment type="similarity">
    <text evidence="2 11">Belongs to the sodium:solute symporter (SSF) (TC 2.A.21) family.</text>
</comment>
<evidence type="ECO:0000256" key="12">
    <source>
        <dbReference type="SAM" id="Phobius"/>
    </source>
</evidence>
<keyword evidence="4" id="KW-1003">Cell membrane</keyword>
<dbReference type="Proteomes" id="UP001560573">
    <property type="component" value="Unassembled WGS sequence"/>
</dbReference>
<dbReference type="InterPro" id="IPR001734">
    <property type="entry name" value="Na/solute_symporter"/>
</dbReference>
<evidence type="ECO:0000256" key="10">
    <source>
        <dbReference type="ARBA" id="ARBA00023201"/>
    </source>
</evidence>